<dbReference type="Pfam" id="PF20416">
    <property type="entry name" value="UTP20"/>
    <property type="match status" value="1"/>
</dbReference>
<feature type="domain" description="U3 small nucleolar RNA-associated protein 20" evidence="2">
    <location>
        <begin position="31"/>
        <end position="219"/>
    </location>
</feature>
<evidence type="ECO:0000313" key="3">
    <source>
        <dbReference type="EMBL" id="KAA6396628.1"/>
    </source>
</evidence>
<dbReference type="GO" id="GO:0032040">
    <property type="term" value="C:small-subunit processome"/>
    <property type="evidence" value="ECO:0007669"/>
    <property type="project" value="TreeGrafter"/>
</dbReference>
<organism evidence="3 4">
    <name type="scientific">Streblomastix strix</name>
    <dbReference type="NCBI Taxonomy" id="222440"/>
    <lineage>
        <taxon>Eukaryota</taxon>
        <taxon>Metamonada</taxon>
        <taxon>Preaxostyla</taxon>
        <taxon>Oxymonadida</taxon>
        <taxon>Streblomastigidae</taxon>
        <taxon>Streblomastix</taxon>
    </lineage>
</organism>
<sequence length="250" mass="29133">MSYSFTPQFFQSLPPHARQAAEQLLSKSSRAQKKQQLNRITASVSITKLIKKLPLNSGLINLHLPKLILILAEHLKSRNEDLRSIVRKTLTEMISILGCLYLGFIVQEMKRTLKRGYQVHVLTYTTRVLLQEIVKQQQLYIKQDKEKEKQKEEKEGDKQKDKQKDYKKQQQQTQSVQQFNVDYCVEEIADIAIKELFGSQSEEKEVQQLAGSFTEVKQSIKQAMYYQKLEIRRMKRGSGSVLLNCLLVWL</sequence>
<accession>A0A5J4WP70</accession>
<dbReference type="PANTHER" id="PTHR17695:SF11">
    <property type="entry name" value="SMALL SUBUNIT PROCESSOME COMPONENT 20 HOMOLOG"/>
    <property type="match status" value="1"/>
</dbReference>
<dbReference type="GO" id="GO:0030686">
    <property type="term" value="C:90S preribosome"/>
    <property type="evidence" value="ECO:0007669"/>
    <property type="project" value="TreeGrafter"/>
</dbReference>
<proteinExistence type="predicted"/>
<dbReference type="AlphaFoldDB" id="A0A5J4WP70"/>
<evidence type="ECO:0000313" key="4">
    <source>
        <dbReference type="Proteomes" id="UP000324800"/>
    </source>
</evidence>
<feature type="compositionally biased region" description="Basic and acidic residues" evidence="1">
    <location>
        <begin position="145"/>
        <end position="168"/>
    </location>
</feature>
<evidence type="ECO:0000259" key="2">
    <source>
        <dbReference type="Pfam" id="PF20416"/>
    </source>
</evidence>
<dbReference type="OrthoDB" id="360653at2759"/>
<protein>
    <recommendedName>
        <fullName evidence="2">U3 small nucleolar RNA-associated protein 20 domain-containing protein</fullName>
    </recommendedName>
</protein>
<dbReference type="InterPro" id="IPR052575">
    <property type="entry name" value="SSU_processome_comp_20"/>
</dbReference>
<comment type="caution">
    <text evidence="3">The sequence shown here is derived from an EMBL/GenBank/DDBJ whole genome shotgun (WGS) entry which is preliminary data.</text>
</comment>
<gene>
    <name evidence="3" type="ORF">EZS28_007845</name>
</gene>
<name>A0A5J4WP70_9EUKA</name>
<reference evidence="3 4" key="1">
    <citation type="submission" date="2019-03" db="EMBL/GenBank/DDBJ databases">
        <title>Single cell metagenomics reveals metabolic interactions within the superorganism composed of flagellate Streblomastix strix and complex community of Bacteroidetes bacteria on its surface.</title>
        <authorList>
            <person name="Treitli S.C."/>
            <person name="Kolisko M."/>
            <person name="Husnik F."/>
            <person name="Keeling P."/>
            <person name="Hampl V."/>
        </authorList>
    </citation>
    <scope>NUCLEOTIDE SEQUENCE [LARGE SCALE GENOMIC DNA]</scope>
    <source>
        <strain evidence="3">ST1C</strain>
    </source>
</reference>
<dbReference type="PANTHER" id="PTHR17695">
    <property type="entry name" value="SMALL SUBUNIT PROCESSOME COMPONENT 20 HOMOLOG"/>
    <property type="match status" value="1"/>
</dbReference>
<feature type="region of interest" description="Disordered" evidence="1">
    <location>
        <begin position="145"/>
        <end position="171"/>
    </location>
</feature>
<dbReference type="InterPro" id="IPR046523">
    <property type="entry name" value="UTP20_dom"/>
</dbReference>
<dbReference type="Proteomes" id="UP000324800">
    <property type="component" value="Unassembled WGS sequence"/>
</dbReference>
<dbReference type="EMBL" id="SNRW01001381">
    <property type="protein sequence ID" value="KAA6396628.1"/>
    <property type="molecule type" value="Genomic_DNA"/>
</dbReference>
<evidence type="ECO:0000256" key="1">
    <source>
        <dbReference type="SAM" id="MobiDB-lite"/>
    </source>
</evidence>